<protein>
    <submittedName>
        <fullName evidence="2">Uncharacterized protein</fullName>
    </submittedName>
</protein>
<keyword evidence="3" id="KW-1185">Reference proteome</keyword>
<dbReference type="PANTHER" id="PTHR34802:SF1">
    <property type="entry name" value="CHORISMATE SYNTHASE"/>
    <property type="match status" value="1"/>
</dbReference>
<dbReference type="EMBL" id="RXIC02000021">
    <property type="protein sequence ID" value="KAB1219487.1"/>
    <property type="molecule type" value="Genomic_DNA"/>
</dbReference>
<evidence type="ECO:0000313" key="2">
    <source>
        <dbReference type="EMBL" id="KAB1219487.1"/>
    </source>
</evidence>
<dbReference type="OrthoDB" id="1923709at2759"/>
<sequence length="1087" mass="119821">MNLENEDQIAVDQPAETTHESQTRVKISYTREFLLSLSGLDVCKQLPGGFDQSVLSEFDDSFQERPRISGGLSSHSFRRNEYGSSPPTRGDSSSFSRGGHGRWESRSSVRSDKDSDSQSDWEADSVRRYNNQARRSWQVPEHDGLLGSGSFPRPSGFVAGASAPKLRANDQFQLSKSNEPYHPPRPYKVPHSRRETHDSYNDETFGSLEYTSEDRAEEENKRRASFELMRKEQQKEFLEKRKLNPEKRKDEFDLLVDSKVEISLLNRSNESDVPVTLKASNDDSEKTSFPSQSPATRPLVPPGFTSTVLEKNFGPKSGSHMCTAEVVNPAIENSIAHSKGNLVLNQSSHNQVEQQSTEQKGLSVRQLESTNDTIPTNEMCDSNLDAPSSNTIDLVSQLHKTSHLSEAFEASENSKVIELNGENVARNKIVGESNRDHSTSLLDKIFGSALTSSGGGSFNFIEKQESKADETWGPNAAQSSKFAHWFLEEEKKTVDDLSSSRPNDLLSLIVGGEKGGFQAPDVKNTEHVLPNFPLERSEPAEGQMTSNANSTVVENSEELYKNSKPQAVTAVITCEDLEQSILLEISGNGSTLQQADQVLSIPDPKIEQPIANIDDHASQHLLSLLQKGTTPKDIARPPGLDIRSSEKLHISEDASLDSPVQTKEVNAENSSNSGQTLTLETLFGTAFMKELQSVGAPVSVQRGSVGSARVNVSEPHEFPFPVMDEDLVLANEIGSSADSYETGVLTSKQRLQTKPVNIEEQWIGFDGPQTELNPSQHRTGLKSKPGGFDGSVDIRLPEEDSLIMVNDPLNLQKYATAKTTARTELLPSQNTQVDIAGKLAALNSIFKDERVFTEAQESPHFLRGPYDLREPDIPFQNLSLQPSSPRIHTLRSNHRGPSFHPLDSHPANINPQIKFMSPEGIIQHDPLPNHKFPTNMVRPTFHHPSTGLSGAGYDPPRHHPLLQQMHMSGNFPPPHLLQGFPRSAPMLAQPNRGAPLPPNVNNHMTGFMTEPNPLQAFPFSNRPPNFAGLGMPPTAPEVGGGSNHPEAIQRFLELELRSKSKQIQPFATSGHGQGTYGPELDMGFGYR</sequence>
<dbReference type="Proteomes" id="UP000516437">
    <property type="component" value="Chromosome 3"/>
</dbReference>
<evidence type="ECO:0000313" key="3">
    <source>
        <dbReference type="Proteomes" id="UP000516437"/>
    </source>
</evidence>
<feature type="region of interest" description="Disordered" evidence="1">
    <location>
        <begin position="1"/>
        <end position="23"/>
    </location>
</feature>
<feature type="compositionally biased region" description="Basic and acidic residues" evidence="1">
    <location>
        <begin position="212"/>
        <end position="227"/>
    </location>
</feature>
<reference evidence="2 3" key="1">
    <citation type="journal article" date="2019" name="Plant Biotechnol. J.">
        <title>The red bayberry genome and genetic basis of sex determination.</title>
        <authorList>
            <person name="Jia H.M."/>
            <person name="Jia H.J."/>
            <person name="Cai Q.L."/>
            <person name="Wang Y."/>
            <person name="Zhao H.B."/>
            <person name="Yang W.F."/>
            <person name="Wang G.Y."/>
            <person name="Li Y.H."/>
            <person name="Zhan D.L."/>
            <person name="Shen Y.T."/>
            <person name="Niu Q.F."/>
            <person name="Chang L."/>
            <person name="Qiu J."/>
            <person name="Zhao L."/>
            <person name="Xie H.B."/>
            <person name="Fu W.Y."/>
            <person name="Jin J."/>
            <person name="Li X.W."/>
            <person name="Jiao Y."/>
            <person name="Zhou C.C."/>
            <person name="Tu T."/>
            <person name="Chai C.Y."/>
            <person name="Gao J.L."/>
            <person name="Fan L.J."/>
            <person name="van de Weg E."/>
            <person name="Wang J.Y."/>
            <person name="Gao Z.S."/>
        </authorList>
    </citation>
    <scope>NUCLEOTIDE SEQUENCE [LARGE SCALE GENOMIC DNA]</scope>
    <source>
        <tissue evidence="2">Leaves</tissue>
    </source>
</reference>
<feature type="compositionally biased region" description="Polar residues" evidence="1">
    <location>
        <begin position="658"/>
        <end position="674"/>
    </location>
</feature>
<feature type="compositionally biased region" description="Basic and acidic residues" evidence="1">
    <location>
        <begin position="101"/>
        <end position="116"/>
    </location>
</feature>
<organism evidence="2 3">
    <name type="scientific">Morella rubra</name>
    <name type="common">Chinese bayberry</name>
    <dbReference type="NCBI Taxonomy" id="262757"/>
    <lineage>
        <taxon>Eukaryota</taxon>
        <taxon>Viridiplantae</taxon>
        <taxon>Streptophyta</taxon>
        <taxon>Embryophyta</taxon>
        <taxon>Tracheophyta</taxon>
        <taxon>Spermatophyta</taxon>
        <taxon>Magnoliopsida</taxon>
        <taxon>eudicotyledons</taxon>
        <taxon>Gunneridae</taxon>
        <taxon>Pentapetalae</taxon>
        <taxon>rosids</taxon>
        <taxon>fabids</taxon>
        <taxon>Fagales</taxon>
        <taxon>Myricaceae</taxon>
        <taxon>Morella</taxon>
    </lineage>
</organism>
<gene>
    <name evidence="2" type="ORF">CJ030_MR3G012283</name>
</gene>
<evidence type="ECO:0000256" key="1">
    <source>
        <dbReference type="SAM" id="MobiDB-lite"/>
    </source>
</evidence>
<dbReference type="AlphaFoldDB" id="A0A6A1W5U6"/>
<feature type="region of interest" description="Disordered" evidence="1">
    <location>
        <begin position="275"/>
        <end position="301"/>
    </location>
</feature>
<comment type="caution">
    <text evidence="2">The sequence shown here is derived from an EMBL/GenBank/DDBJ whole genome shotgun (WGS) entry which is preliminary data.</text>
</comment>
<feature type="region of interest" description="Disordered" evidence="1">
    <location>
        <begin position="62"/>
        <end position="227"/>
    </location>
</feature>
<accession>A0A6A1W5U6</accession>
<dbReference type="CDD" id="cd22265">
    <property type="entry name" value="UDM1_RNF168"/>
    <property type="match status" value="1"/>
</dbReference>
<feature type="compositionally biased region" description="Polar residues" evidence="1">
    <location>
        <begin position="82"/>
        <end position="96"/>
    </location>
</feature>
<feature type="compositionally biased region" description="Basic and acidic residues" evidence="1">
    <location>
        <begin position="643"/>
        <end position="652"/>
    </location>
</feature>
<dbReference type="PANTHER" id="PTHR34802">
    <property type="entry name" value="CHORISMATE SYNTHASE"/>
    <property type="match status" value="1"/>
</dbReference>
<proteinExistence type="predicted"/>
<feature type="region of interest" description="Disordered" evidence="1">
    <location>
        <begin position="629"/>
        <end position="674"/>
    </location>
</feature>
<name>A0A6A1W5U6_9ROSI</name>